<evidence type="ECO:0000256" key="1">
    <source>
        <dbReference type="SAM" id="MobiDB-lite"/>
    </source>
</evidence>
<reference evidence="2 3" key="1">
    <citation type="submission" date="2016-03" db="EMBL/GenBank/DDBJ databases">
        <authorList>
            <person name="Ploux O."/>
        </authorList>
    </citation>
    <scope>NUCLEOTIDE SEQUENCE [LARGE SCALE GENOMIC DNA]</scope>
    <source>
        <strain evidence="2 3">UAMH 11012</strain>
    </source>
</reference>
<name>A0A1L7XGU8_9HELO</name>
<keyword evidence="3" id="KW-1185">Reference proteome</keyword>
<evidence type="ECO:0000313" key="2">
    <source>
        <dbReference type="EMBL" id="CZR64238.1"/>
    </source>
</evidence>
<proteinExistence type="predicted"/>
<gene>
    <name evidence="2" type="ORF">PAC_14136</name>
</gene>
<dbReference type="EMBL" id="FJOG01000026">
    <property type="protein sequence ID" value="CZR64238.1"/>
    <property type="molecule type" value="Genomic_DNA"/>
</dbReference>
<protein>
    <submittedName>
        <fullName evidence="2">Uncharacterized protein</fullName>
    </submittedName>
</protein>
<organism evidence="2 3">
    <name type="scientific">Phialocephala subalpina</name>
    <dbReference type="NCBI Taxonomy" id="576137"/>
    <lineage>
        <taxon>Eukaryota</taxon>
        <taxon>Fungi</taxon>
        <taxon>Dikarya</taxon>
        <taxon>Ascomycota</taxon>
        <taxon>Pezizomycotina</taxon>
        <taxon>Leotiomycetes</taxon>
        <taxon>Helotiales</taxon>
        <taxon>Mollisiaceae</taxon>
        <taxon>Phialocephala</taxon>
        <taxon>Phialocephala fortinii species complex</taxon>
    </lineage>
</organism>
<dbReference type="OrthoDB" id="10560979at2759"/>
<evidence type="ECO:0000313" key="3">
    <source>
        <dbReference type="Proteomes" id="UP000184330"/>
    </source>
</evidence>
<sequence length="196" mass="22637">MMDSEIDPRLGGLKVEPDLQPLQDVAPNHGGVSQLQYPQQGVGKKDVKSKRKVAIKQENGGRKRTPMPAYIERKEFGLAQILMSESELSFVRPFYKYIPRMPFVKYADFTAQTVVRITERELGNLNVYRHAHGEQKITLNRNQAFMDAMPAAGRRYEEYMAREIVKKDARLHYHDVLRVIREHALDVDELSQVLEL</sequence>
<dbReference type="AlphaFoldDB" id="A0A1L7XGU8"/>
<accession>A0A1L7XGU8</accession>
<dbReference type="Proteomes" id="UP000184330">
    <property type="component" value="Unassembled WGS sequence"/>
</dbReference>
<feature type="region of interest" description="Disordered" evidence="1">
    <location>
        <begin position="1"/>
        <end position="65"/>
    </location>
</feature>